<proteinExistence type="inferred from homology"/>
<feature type="region of interest" description="Disordered" evidence="7">
    <location>
        <begin position="73"/>
        <end position="115"/>
    </location>
</feature>
<evidence type="ECO:0000256" key="1">
    <source>
        <dbReference type="ARBA" id="ARBA00004586"/>
    </source>
</evidence>
<comment type="similarity">
    <text evidence="2">Belongs to the ERG2 family.</text>
</comment>
<dbReference type="Proteomes" id="UP001210211">
    <property type="component" value="Unassembled WGS sequence"/>
</dbReference>
<keyword evidence="6 8" id="KW-0472">Membrane</keyword>
<sequence>MDEESAHKQDPTKTPTLTPTGSSKTPLSVEGPTSGASSYYIGCRKDANCHCEICLASFDATRDLLSSTRLSSKDRNRPLIRSSPKAPLSHTRSTFTAPMTPPLLRSTAKSRPFNAKKVEKQDGSRVVGYRALGFVALLFVLWVVDSGLVLKWFRPELEKEVVGRIGEESWVLAGDLNGRVRFVQERLRQLVKDDGKVRDCGAHESVWELHQGGNQFFHWRCVMYKSVAEEVSIWGSPLRTSGLLSTTFSSRHLTILSGKIIEWQDGIRVPTQRASNSSSWTCSKWSYSAIQLNPETWVLEYRKNALFEGPKLIPTIWELVMWKISEKGRRLKRGLFLGYYRDNQNVHPT</sequence>
<comment type="caution">
    <text evidence="9">The sequence shown here is derived from an EMBL/GenBank/DDBJ whole genome shotgun (WGS) entry which is preliminary data.</text>
</comment>
<dbReference type="GO" id="GO:0005789">
    <property type="term" value="C:endoplasmic reticulum membrane"/>
    <property type="evidence" value="ECO:0007669"/>
    <property type="project" value="UniProtKB-SubCell"/>
</dbReference>
<dbReference type="EMBL" id="JAMRDG010000001">
    <property type="protein sequence ID" value="KAJ3699964.1"/>
    <property type="molecule type" value="Genomic_DNA"/>
</dbReference>
<feature type="region of interest" description="Disordered" evidence="7">
    <location>
        <begin position="1"/>
        <end position="33"/>
    </location>
</feature>
<feature type="compositionally biased region" description="Polar residues" evidence="7">
    <location>
        <begin position="12"/>
        <end position="26"/>
    </location>
</feature>
<keyword evidence="4" id="KW-0256">Endoplasmic reticulum</keyword>
<evidence type="ECO:0000256" key="8">
    <source>
        <dbReference type="SAM" id="Phobius"/>
    </source>
</evidence>
<name>A0AAD5ZLB0_9POAL</name>
<evidence type="ECO:0000256" key="7">
    <source>
        <dbReference type="SAM" id="MobiDB-lite"/>
    </source>
</evidence>
<evidence type="ECO:0000256" key="4">
    <source>
        <dbReference type="ARBA" id="ARBA00022824"/>
    </source>
</evidence>
<evidence type="ECO:0000256" key="3">
    <source>
        <dbReference type="ARBA" id="ARBA00022692"/>
    </source>
</evidence>
<keyword evidence="10" id="KW-1185">Reference proteome</keyword>
<keyword evidence="5 8" id="KW-1133">Transmembrane helix</keyword>
<evidence type="ECO:0000313" key="9">
    <source>
        <dbReference type="EMBL" id="KAJ3699964.1"/>
    </source>
</evidence>
<protein>
    <submittedName>
        <fullName evidence="9">Uncharacterized protein</fullName>
    </submittedName>
</protein>
<organism evidence="9 10">
    <name type="scientific">Rhynchospora tenuis</name>
    <dbReference type="NCBI Taxonomy" id="198213"/>
    <lineage>
        <taxon>Eukaryota</taxon>
        <taxon>Viridiplantae</taxon>
        <taxon>Streptophyta</taxon>
        <taxon>Embryophyta</taxon>
        <taxon>Tracheophyta</taxon>
        <taxon>Spermatophyta</taxon>
        <taxon>Magnoliopsida</taxon>
        <taxon>Liliopsida</taxon>
        <taxon>Poales</taxon>
        <taxon>Cyperaceae</taxon>
        <taxon>Cyperoideae</taxon>
        <taxon>Rhynchosporeae</taxon>
        <taxon>Rhynchospora</taxon>
    </lineage>
</organism>
<dbReference type="PANTHER" id="PTHR10868">
    <property type="entry name" value="SIGMA 1-TYPE OPIOID RECEPTOR-RELATED"/>
    <property type="match status" value="1"/>
</dbReference>
<feature type="compositionally biased region" description="Basic and acidic residues" evidence="7">
    <location>
        <begin position="1"/>
        <end position="11"/>
    </location>
</feature>
<reference evidence="9 10" key="1">
    <citation type="journal article" date="2022" name="Cell">
        <title>Repeat-based holocentromeres influence genome architecture and karyotype evolution.</title>
        <authorList>
            <person name="Hofstatter P.G."/>
            <person name="Thangavel G."/>
            <person name="Lux T."/>
            <person name="Neumann P."/>
            <person name="Vondrak T."/>
            <person name="Novak P."/>
            <person name="Zhang M."/>
            <person name="Costa L."/>
            <person name="Castellani M."/>
            <person name="Scott A."/>
            <person name="Toegelov H."/>
            <person name="Fuchs J."/>
            <person name="Mata-Sucre Y."/>
            <person name="Dias Y."/>
            <person name="Vanzela A.L.L."/>
            <person name="Huettel B."/>
            <person name="Almeida C.C.S."/>
            <person name="Simkova H."/>
            <person name="Souza G."/>
            <person name="Pedrosa-Harand A."/>
            <person name="Macas J."/>
            <person name="Mayer K.F.X."/>
            <person name="Houben A."/>
            <person name="Marques A."/>
        </authorList>
    </citation>
    <scope>NUCLEOTIDE SEQUENCE [LARGE SCALE GENOMIC DNA]</scope>
    <source>
        <strain evidence="9">RhyTen1mFocal</strain>
    </source>
</reference>
<accession>A0AAD5ZLB0</accession>
<evidence type="ECO:0000313" key="10">
    <source>
        <dbReference type="Proteomes" id="UP001210211"/>
    </source>
</evidence>
<keyword evidence="3 8" id="KW-0812">Transmembrane</keyword>
<dbReference type="PANTHER" id="PTHR10868:SF1">
    <property type="entry name" value="SIGMA NON-OPIOID INTRACELLULAR RECEPTOR 1"/>
    <property type="match status" value="1"/>
</dbReference>
<feature type="transmembrane region" description="Helical" evidence="8">
    <location>
        <begin position="126"/>
        <end position="144"/>
    </location>
</feature>
<evidence type="ECO:0000256" key="6">
    <source>
        <dbReference type="ARBA" id="ARBA00023136"/>
    </source>
</evidence>
<evidence type="ECO:0000256" key="5">
    <source>
        <dbReference type="ARBA" id="ARBA00022989"/>
    </source>
</evidence>
<dbReference type="AlphaFoldDB" id="A0AAD5ZLB0"/>
<comment type="subcellular location">
    <subcellularLocation>
        <location evidence="1">Endoplasmic reticulum membrane</location>
    </subcellularLocation>
</comment>
<gene>
    <name evidence="9" type="ORF">LUZ61_003669</name>
</gene>
<evidence type="ECO:0000256" key="2">
    <source>
        <dbReference type="ARBA" id="ARBA00007141"/>
    </source>
</evidence>
<dbReference type="InterPro" id="IPR006716">
    <property type="entry name" value="ERG2_sigma1_rcpt-like"/>
</dbReference>